<dbReference type="Gene3D" id="3.40.30.120">
    <property type="match status" value="1"/>
</dbReference>
<evidence type="ECO:0000313" key="2">
    <source>
        <dbReference type="Proteomes" id="UP000318720"/>
    </source>
</evidence>
<name>A0AAE8W4A8_9ACTN</name>
<proteinExistence type="predicted"/>
<gene>
    <name evidence="1" type="ORF">Sipo8835_10685</name>
</gene>
<dbReference type="Proteomes" id="UP000318720">
    <property type="component" value="Unassembled WGS sequence"/>
</dbReference>
<comment type="caution">
    <text evidence="1">The sequence shown here is derived from an EMBL/GenBank/DDBJ whole genome shotgun (WGS) entry which is preliminary data.</text>
</comment>
<dbReference type="Pfam" id="PF21274">
    <property type="entry name" value="Rng_hyd_C"/>
    <property type="match status" value="1"/>
</dbReference>
<sequence length="132" mass="13748">MITALDVRYPVDDTHPLSGRRVPGIDLETTTGPTRVFELLHSARPVLLDLRARTATGGDADLTAAVDGTPDLTTTAEGTGPAALLIRPDGHIAWTAPGGAPVDIAALRTALTTWFGPATTDRDAALVGVRSR</sequence>
<evidence type="ECO:0000313" key="1">
    <source>
        <dbReference type="EMBL" id="TQE36315.1"/>
    </source>
</evidence>
<protein>
    <submittedName>
        <fullName evidence="1">Polyketide hydroxylase</fullName>
    </submittedName>
</protein>
<organism evidence="1 2">
    <name type="scientific">Streptomyces ipomoeae</name>
    <dbReference type="NCBI Taxonomy" id="103232"/>
    <lineage>
        <taxon>Bacteria</taxon>
        <taxon>Bacillati</taxon>
        <taxon>Actinomycetota</taxon>
        <taxon>Actinomycetes</taxon>
        <taxon>Kitasatosporales</taxon>
        <taxon>Streptomycetaceae</taxon>
        <taxon>Streptomyces</taxon>
    </lineage>
</organism>
<accession>A0AAE8W4A8</accession>
<dbReference type="EMBL" id="SPAZ01000093">
    <property type="protein sequence ID" value="TQE36315.1"/>
    <property type="molecule type" value="Genomic_DNA"/>
</dbReference>
<reference evidence="1 2" key="1">
    <citation type="submission" date="2019-03" db="EMBL/GenBank/DDBJ databases">
        <title>Comparative genomic analyses of the sweetpotato soil rot pathogen, Streptomyces ipomoeae.</title>
        <authorList>
            <person name="Ruschel Soares N."/>
            <person name="Badger J.H."/>
            <person name="Huguet-Tapia J.C."/>
            <person name="Clark C.A."/>
            <person name="Pettis G.S."/>
        </authorList>
    </citation>
    <scope>NUCLEOTIDE SEQUENCE [LARGE SCALE GENOMIC DNA]</scope>
    <source>
        <strain evidence="1 2">88-35</strain>
    </source>
</reference>
<dbReference type="AlphaFoldDB" id="A0AAE8W4A8"/>
<dbReference type="RefSeq" id="WP_009322855.1">
    <property type="nucleotide sequence ID" value="NZ_JARAVB010000084.1"/>
</dbReference>